<evidence type="ECO:0000313" key="5">
    <source>
        <dbReference type="EMBL" id="MFC6334278.1"/>
    </source>
</evidence>
<dbReference type="PANTHER" id="PTHR21666:SF286">
    <property type="entry name" value="LIPOPROTEIN NLPD"/>
    <property type="match status" value="1"/>
</dbReference>
<evidence type="ECO:0000259" key="4">
    <source>
        <dbReference type="PROSITE" id="PS51782"/>
    </source>
</evidence>
<keyword evidence="2" id="KW-1133">Transmembrane helix</keyword>
<dbReference type="Gene3D" id="3.10.350.10">
    <property type="entry name" value="LysM domain"/>
    <property type="match status" value="1"/>
</dbReference>
<dbReference type="PROSITE" id="PS51109">
    <property type="entry name" value="G5"/>
    <property type="match status" value="1"/>
</dbReference>
<accession>A0ABW1V8I1</accession>
<evidence type="ECO:0000259" key="3">
    <source>
        <dbReference type="PROSITE" id="PS51109"/>
    </source>
</evidence>
<dbReference type="PANTHER" id="PTHR21666">
    <property type="entry name" value="PEPTIDASE-RELATED"/>
    <property type="match status" value="1"/>
</dbReference>
<dbReference type="InterPro" id="IPR018392">
    <property type="entry name" value="LysM"/>
</dbReference>
<dbReference type="InterPro" id="IPR011055">
    <property type="entry name" value="Dup_hybrid_motif"/>
</dbReference>
<evidence type="ECO:0000313" key="6">
    <source>
        <dbReference type="Proteomes" id="UP001596233"/>
    </source>
</evidence>
<keyword evidence="2" id="KW-0812">Transmembrane</keyword>
<feature type="domain" description="LysM" evidence="4">
    <location>
        <begin position="275"/>
        <end position="319"/>
    </location>
</feature>
<evidence type="ECO:0000256" key="1">
    <source>
        <dbReference type="ARBA" id="ARBA00022729"/>
    </source>
</evidence>
<feature type="domain" description="G5" evidence="3">
    <location>
        <begin position="326"/>
        <end position="406"/>
    </location>
</feature>
<dbReference type="RefSeq" id="WP_379236618.1">
    <property type="nucleotide sequence ID" value="NZ_JBHSTE010000005.1"/>
</dbReference>
<dbReference type="InterPro" id="IPR050570">
    <property type="entry name" value="Cell_wall_metabolism_enzyme"/>
</dbReference>
<dbReference type="SMART" id="SM00257">
    <property type="entry name" value="LysM"/>
    <property type="match status" value="1"/>
</dbReference>
<protein>
    <submittedName>
        <fullName evidence="5">Peptidoglycan DD-metalloendopeptidase family protein</fullName>
    </submittedName>
</protein>
<name>A0ABW1V8I1_9BACL</name>
<feature type="transmembrane region" description="Helical" evidence="2">
    <location>
        <begin position="56"/>
        <end position="76"/>
    </location>
</feature>
<keyword evidence="2" id="KW-0472">Membrane</keyword>
<organism evidence="5 6">
    <name type="scientific">Paenibacillus septentrionalis</name>
    <dbReference type="NCBI Taxonomy" id="429342"/>
    <lineage>
        <taxon>Bacteria</taxon>
        <taxon>Bacillati</taxon>
        <taxon>Bacillota</taxon>
        <taxon>Bacilli</taxon>
        <taxon>Bacillales</taxon>
        <taxon>Paenibacillaceae</taxon>
        <taxon>Paenibacillus</taxon>
    </lineage>
</organism>
<dbReference type="Pfam" id="PF01476">
    <property type="entry name" value="LysM"/>
    <property type="match status" value="1"/>
</dbReference>
<dbReference type="EMBL" id="JBHSTE010000005">
    <property type="protein sequence ID" value="MFC6334278.1"/>
    <property type="molecule type" value="Genomic_DNA"/>
</dbReference>
<dbReference type="CDD" id="cd12797">
    <property type="entry name" value="M23_peptidase"/>
    <property type="match status" value="1"/>
</dbReference>
<dbReference type="PROSITE" id="PS51782">
    <property type="entry name" value="LYSM"/>
    <property type="match status" value="1"/>
</dbReference>
<dbReference type="SUPFAM" id="SSF51261">
    <property type="entry name" value="Duplicated hybrid motif"/>
    <property type="match status" value="1"/>
</dbReference>
<dbReference type="CDD" id="cd00118">
    <property type="entry name" value="LysM"/>
    <property type="match status" value="1"/>
</dbReference>
<dbReference type="InterPro" id="IPR016047">
    <property type="entry name" value="M23ase_b-sheet_dom"/>
</dbReference>
<dbReference type="InterPro" id="IPR036779">
    <property type="entry name" value="LysM_dom_sf"/>
</dbReference>
<dbReference type="SUPFAM" id="SSF54106">
    <property type="entry name" value="LysM domain"/>
    <property type="match status" value="1"/>
</dbReference>
<dbReference type="Gene3D" id="2.20.230.10">
    <property type="entry name" value="Resuscitation-promoting factor rpfb"/>
    <property type="match status" value="1"/>
</dbReference>
<evidence type="ECO:0000256" key="2">
    <source>
        <dbReference type="SAM" id="Phobius"/>
    </source>
</evidence>
<keyword evidence="6" id="KW-1185">Reference proteome</keyword>
<dbReference type="SMART" id="SM01208">
    <property type="entry name" value="G5"/>
    <property type="match status" value="1"/>
</dbReference>
<proteinExistence type="predicted"/>
<dbReference type="Pfam" id="PF07501">
    <property type="entry name" value="G5"/>
    <property type="match status" value="1"/>
</dbReference>
<dbReference type="InterPro" id="IPR011098">
    <property type="entry name" value="G5_dom"/>
</dbReference>
<dbReference type="Proteomes" id="UP001596233">
    <property type="component" value="Unassembled WGS sequence"/>
</dbReference>
<comment type="caution">
    <text evidence="5">The sequence shown here is derived from an EMBL/GenBank/DDBJ whole genome shotgun (WGS) entry which is preliminary data.</text>
</comment>
<gene>
    <name evidence="5" type="ORF">ACFP56_16745</name>
</gene>
<dbReference type="Pfam" id="PF01551">
    <property type="entry name" value="Peptidase_M23"/>
    <property type="match status" value="1"/>
</dbReference>
<dbReference type="Gene3D" id="2.70.70.10">
    <property type="entry name" value="Glucose Permease (Domain IIA)"/>
    <property type="match status" value="1"/>
</dbReference>
<sequence length="531" mass="58206">MAGFGDMSRMKEAVASFVKKLGSNRSSKDSNTELDQQHDTADAVISTTPLWRKKSIIIGGAILAVSAAVIIGVQQYQQYIKSNTFEIVHVYQDGTYIGSVEKVEDVQQLIEEEELELANNNPGISMELKTGELTYESEVGYKIAADTETTLSKLEQSFASHAVGVAIVVDGKTLGYVKDEIAASNILNRLQTQYAPQVATAEDARQIQSLSYNANEEEADSAQQQAATNEDEAVTIKDVGFVEKVDITLDQVEPTVILEEEELYKKIIDGSTKPTKYVVQKGDCIGCIAHKFGISEQVIYENNPFIEGDRITAGDELDLTVRMPDITVRSVEQLVEIEEIAPPIEYVKNDSMREGESKTIQEGAPGSQRLIYEITKENGYILSEELVEKEVIEEAVPTIIEKGTMIIAGTGTGSFAYPVSNYRVSSKYGKRWGRMHSGVDFTGDKTIKASDAGVVEFVGTKNGYGKTVIIDHKNGYKTLYGHLNSYSVSEGDKVAKGDKVGVMGNTGRSTGVHLHFEIWKNGNTVNPLSYL</sequence>
<keyword evidence="1" id="KW-0732">Signal</keyword>
<reference evidence="6" key="1">
    <citation type="journal article" date="2019" name="Int. J. Syst. Evol. Microbiol.">
        <title>The Global Catalogue of Microorganisms (GCM) 10K type strain sequencing project: providing services to taxonomists for standard genome sequencing and annotation.</title>
        <authorList>
            <consortium name="The Broad Institute Genomics Platform"/>
            <consortium name="The Broad Institute Genome Sequencing Center for Infectious Disease"/>
            <person name="Wu L."/>
            <person name="Ma J."/>
        </authorList>
    </citation>
    <scope>NUCLEOTIDE SEQUENCE [LARGE SCALE GENOMIC DNA]</scope>
    <source>
        <strain evidence="6">PCU 280</strain>
    </source>
</reference>